<feature type="domain" description="F-box" evidence="5">
    <location>
        <begin position="222"/>
        <end position="268"/>
    </location>
</feature>
<feature type="compositionally biased region" description="Basic and acidic residues" evidence="3">
    <location>
        <begin position="835"/>
        <end position="849"/>
    </location>
</feature>
<dbReference type="EMBL" id="KU699383">
    <property type="protein sequence ID" value="AML77348.1"/>
    <property type="molecule type" value="mRNA"/>
</dbReference>
<name>A0A126WYE2_9CHLO</name>
<dbReference type="SUPFAM" id="SSF81383">
    <property type="entry name" value="F-box domain"/>
    <property type="match status" value="1"/>
</dbReference>
<feature type="compositionally biased region" description="Low complexity" evidence="3">
    <location>
        <begin position="820"/>
        <end position="830"/>
    </location>
</feature>
<evidence type="ECO:0000313" key="6">
    <source>
        <dbReference type="EMBL" id="AML77348.1"/>
    </source>
</evidence>
<feature type="region of interest" description="Disordered" evidence="3">
    <location>
        <begin position="1"/>
        <end position="33"/>
    </location>
</feature>
<dbReference type="SUPFAM" id="SSF117281">
    <property type="entry name" value="Kelch motif"/>
    <property type="match status" value="1"/>
</dbReference>
<dbReference type="InterPro" id="IPR035965">
    <property type="entry name" value="PAS-like_dom_sf"/>
</dbReference>
<dbReference type="InterPro" id="IPR015915">
    <property type="entry name" value="Kelch-typ_b-propeller"/>
</dbReference>
<keyword evidence="2" id="KW-0716">Sensory transduction</keyword>
<evidence type="ECO:0000256" key="1">
    <source>
        <dbReference type="ARBA" id="ARBA00022543"/>
    </source>
</evidence>
<dbReference type="PANTHER" id="PTHR46175">
    <property type="entry name" value="BACTERIOOPSIN TRANSCRIPTIONAL ACTIVATOR"/>
    <property type="match status" value="1"/>
</dbReference>
<keyword evidence="1" id="KW-0600">Photoreceptor protein</keyword>
<feature type="compositionally biased region" description="Low complexity" evidence="3">
    <location>
        <begin position="850"/>
        <end position="861"/>
    </location>
</feature>
<dbReference type="GO" id="GO:0009881">
    <property type="term" value="F:photoreceptor activity"/>
    <property type="evidence" value="ECO:0007669"/>
    <property type="project" value="UniProtKB-KW"/>
</dbReference>
<feature type="compositionally biased region" description="Polar residues" evidence="3">
    <location>
        <begin position="722"/>
        <end position="734"/>
    </location>
</feature>
<organism evidence="6">
    <name type="scientific">Tetraselmis chuii</name>
    <dbReference type="NCBI Taxonomy" id="63592"/>
    <lineage>
        <taxon>Eukaryota</taxon>
        <taxon>Viridiplantae</taxon>
        <taxon>Chlorophyta</taxon>
        <taxon>core chlorophytes</taxon>
        <taxon>Chlorodendrophyceae</taxon>
        <taxon>Chlorodendrales</taxon>
        <taxon>Chlorodendraceae</taxon>
        <taxon>Tetraselmis</taxon>
    </lineage>
</organism>
<dbReference type="Gene3D" id="3.30.450.20">
    <property type="entry name" value="PAS domain"/>
    <property type="match status" value="1"/>
</dbReference>
<dbReference type="Gene3D" id="1.20.1280.50">
    <property type="match status" value="1"/>
</dbReference>
<dbReference type="Pfam" id="PF13426">
    <property type="entry name" value="PAS_9"/>
    <property type="match status" value="1"/>
</dbReference>
<dbReference type="PROSITE" id="PS50181">
    <property type="entry name" value="FBOX"/>
    <property type="match status" value="1"/>
</dbReference>
<dbReference type="InterPro" id="IPR000014">
    <property type="entry name" value="PAS"/>
</dbReference>
<sequence length="870" mass="93315">MAGRGDAVTAGGSVVPSRNNAPRETLPPHVCGGDHRTRGRIDQLLRDNLCGLVVVDALEADHPIIYVDTEFQRQSGYHATEILGRNCRFLQYRGPYATEPHPEIDEAALAHIRVAISQGQECEVELLNFGKDGRPLWNKLHMLPIFGDQQRSPSLVTHYAGLVRFTPLARHHHLAPMQTRQRPWTPPPPPAPTRTPHRPWPAADMPDSARPFFPAAQVDHNGPNVFMLSSELLLKLMSLLDPWSLAKLSMVDSRFHELCRSNSVWRMAAANQWGRQAAEVLDSAGWRLGWANIAREIVTFEALHWRRFKVGGTVNPRANFSACAVGNRMLIFGGEGLNGQPLNDAYILDLSAAQPAWEVLEVREKPQGRWGHTLRWLRDSWVVLFGGFGAQGSLNDLYLLDIGARVKVWHKVSVARPPAARSWHSSCTLHGSQMVVFGGKGERGNLLNDTVVLDLRDTAAPCWRELDMAWQPPGVLGHSLCTTTGSKVFMFGGLQASGAVRLRTNDVFLLDLAAGAPCWQYISGSTLPSGSNVAGQAPSPRLEAVSGQLLGGHIVVFGGSTTANDATCHDVYTLNPDEAQPRWRKLAVLGIAPERGWGFSACTVGGSKILLPIGDSSTGQLLLNEFSELSLVSSGEASIMTRVQGKPEHRVAKYPSMMSANYEAKDGAAAAAELPERIRQHLAHALQHLATSSDRSTEIEDSALPAGQGPSVQGVERRHSGCGNSSSGDDTVTSPLVGGEGSNSGGGGEGHTAAVDPSAAADLGDDALLDDNASTSTRKRGHRQPRAESADDPFQKALRVANGVEAGGGAPDYGGGSSEGSGRASSSLDSTPSGHPDDKCSNGDEENQRRGGTQQRCRGAQVGPSLTGDE</sequence>
<dbReference type="SUPFAM" id="SSF55785">
    <property type="entry name" value="PYP-like sensor domain (PAS domain)"/>
    <property type="match status" value="1"/>
</dbReference>
<dbReference type="AlphaFoldDB" id="A0A126WYE2"/>
<accession>A0A126WYE2</accession>
<feature type="region of interest" description="Disordered" evidence="3">
    <location>
        <begin position="175"/>
        <end position="196"/>
    </location>
</feature>
<reference evidence="6" key="1">
    <citation type="journal article" date="2016" name="Proc. Natl. Acad. Sci. U.S.A.">
        <title>Functional and topological diversity of LOV domain photoreceptors.</title>
        <authorList>
            <person name="Glantz S.T."/>
            <person name="Carpenter E.J."/>
            <person name="Melkonian M."/>
            <person name="Gardner K.H."/>
            <person name="Boyden E.S."/>
            <person name="Wong G.K."/>
            <person name="Chow B.Y."/>
        </authorList>
    </citation>
    <scope>NUCLEOTIDE SEQUENCE</scope>
    <source>
        <strain evidence="6">HVNO_2016752</strain>
    </source>
</reference>
<feature type="compositionally biased region" description="Pro residues" evidence="3">
    <location>
        <begin position="184"/>
        <end position="193"/>
    </location>
</feature>
<protein>
    <submittedName>
        <fullName evidence="6">Putative LOV domain-containing protein</fullName>
    </submittedName>
</protein>
<evidence type="ECO:0000256" key="3">
    <source>
        <dbReference type="SAM" id="MobiDB-lite"/>
    </source>
</evidence>
<dbReference type="Gene3D" id="2.120.10.80">
    <property type="entry name" value="Kelch-type beta propeller"/>
    <property type="match status" value="2"/>
</dbReference>
<dbReference type="PROSITE" id="PS50112">
    <property type="entry name" value="PAS"/>
    <property type="match status" value="1"/>
</dbReference>
<proteinExistence type="evidence at transcript level"/>
<keyword evidence="1" id="KW-0157">Chromophore</keyword>
<evidence type="ECO:0000256" key="2">
    <source>
        <dbReference type="ARBA" id="ARBA00022606"/>
    </source>
</evidence>
<keyword evidence="1" id="KW-0675">Receptor</keyword>
<dbReference type="InterPro" id="IPR001810">
    <property type="entry name" value="F-box_dom"/>
</dbReference>
<evidence type="ECO:0000259" key="4">
    <source>
        <dbReference type="PROSITE" id="PS50112"/>
    </source>
</evidence>
<evidence type="ECO:0000259" key="5">
    <source>
        <dbReference type="PROSITE" id="PS50181"/>
    </source>
</evidence>
<feature type="domain" description="PAS" evidence="4">
    <location>
        <begin position="37"/>
        <end position="119"/>
    </location>
</feature>
<feature type="region of interest" description="Disordered" evidence="3">
    <location>
        <begin position="688"/>
        <end position="870"/>
    </location>
</feature>
<feature type="compositionally biased region" description="Gly residues" evidence="3">
    <location>
        <begin position="805"/>
        <end position="819"/>
    </location>
</feature>
<dbReference type="InterPro" id="IPR036047">
    <property type="entry name" value="F-box-like_dom_sf"/>
</dbReference>
<dbReference type="CDD" id="cd00130">
    <property type="entry name" value="PAS"/>
    <property type="match status" value="1"/>
</dbReference>
<feature type="compositionally biased region" description="Gly residues" evidence="3">
    <location>
        <begin position="738"/>
        <end position="750"/>
    </location>
</feature>
<dbReference type="Pfam" id="PF24681">
    <property type="entry name" value="Kelch_KLHDC2_KLHL20_DRC7"/>
    <property type="match status" value="1"/>
</dbReference>
<dbReference type="PANTHER" id="PTHR46175:SF5">
    <property type="entry name" value="ADAGIO PROTEIN 1"/>
    <property type="match status" value="1"/>
</dbReference>